<dbReference type="EMBL" id="DF968066">
    <property type="protein sequence ID" value="GAP03038.1"/>
    <property type="molecule type" value="Genomic_DNA"/>
</dbReference>
<evidence type="ECO:0000313" key="2">
    <source>
        <dbReference type="Proteomes" id="UP000061227"/>
    </source>
</evidence>
<protein>
    <submittedName>
        <fullName evidence="1">Uncharacterized protein</fullName>
    </submittedName>
</protein>
<dbReference type="AlphaFoldDB" id="A0A3F3H3Q6"/>
<reference evidence="1 2" key="1">
    <citation type="journal article" date="2015" name="BMC Genomics">
        <title>Comparative genomics of Fructobacillus spp. and Leuconostoc spp. reveals niche-specific evolution of Fructobacillus spp.</title>
        <authorList>
            <person name="Endo A."/>
            <person name="Tanizawa Y."/>
            <person name="Tanaka N."/>
            <person name="Maeno S."/>
            <person name="Kumar H."/>
            <person name="Shiwa Y."/>
            <person name="Okada S."/>
            <person name="Yoshikawa H."/>
            <person name="Dicks L."/>
            <person name="Nakagawa J."/>
            <person name="Arita M."/>
        </authorList>
    </citation>
    <scope>NUCLEOTIDE SEQUENCE [LARGE SCALE GENOMIC DNA]</scope>
    <source>
        <strain evidence="1 2">DSM 15468</strain>
    </source>
</reference>
<evidence type="ECO:0000313" key="1">
    <source>
        <dbReference type="EMBL" id="GAP03038.1"/>
    </source>
</evidence>
<dbReference type="Proteomes" id="UP000061227">
    <property type="component" value="Unassembled WGS sequence"/>
</dbReference>
<dbReference type="RefSeq" id="WP_059378294.1">
    <property type="nucleotide sequence ID" value="NZ_DF968066.1"/>
</dbReference>
<dbReference type="STRING" id="220714.SAMN05660469_0920"/>
<accession>A0A3F3H3Q6</accession>
<name>A0A3F3H3Q6_9LACO</name>
<gene>
    <name evidence="1" type="ORF">FPFC_040280</name>
</gene>
<organism evidence="1 2">
    <name type="scientific">Fructobacillus pseudoficulneus</name>
    <dbReference type="NCBI Taxonomy" id="220714"/>
    <lineage>
        <taxon>Bacteria</taxon>
        <taxon>Bacillati</taxon>
        <taxon>Bacillota</taxon>
        <taxon>Bacilli</taxon>
        <taxon>Lactobacillales</taxon>
        <taxon>Lactobacillaceae</taxon>
        <taxon>Fructobacillus</taxon>
    </lineage>
</organism>
<proteinExistence type="predicted"/>
<sequence>MQKTGKQHKFLLFTLYAVTALVLAFIIDHRVTSPAAFASDVRFDVHKNLEGDKRGLDNMIDEVWAQAARDNFDND</sequence>
<keyword evidence="2" id="KW-1185">Reference proteome</keyword>
<dbReference type="OrthoDB" id="9956068at2"/>